<dbReference type="AlphaFoldDB" id="A0A2H0R0G0"/>
<sequence>IGILVIVGVALFLIFTSKPQTEGESRVGFSIREFLPFGSSDNTDISITNKDTDTKEGTSIIDTPTSVNSNQPVPKLRKISSEPVAGAVVFNIGTTSVVRFVEKGTGNVYEVKSDSLAVQRLTNTTIPKIIRAYWLPDASGFLAQTLIPDSEIIETNFVKLNKNESVGENMTLFNTTISKLPTGIKEISISPNGSKIFYYTANWSSNWFISNPDGTGSSLVMSHPLTEWLPQWTTVNEVIMQNKGSSENTSYNYIFNVSNKTLTKIGLGFKGLSAISNSNNSLTLVSSGQSIPHLFLIDNKDASSKKINTNTLAEKCVWTKKESQTVYCAIPIKIPKGKYLDLWYKGIVFTEDIIEKIDLNNGIYYTTSNLSRESGEQIDITDIDISPDETHLIFRNKIDGYLWMIKIEE</sequence>
<evidence type="ECO:0008006" key="3">
    <source>
        <dbReference type="Google" id="ProtNLM"/>
    </source>
</evidence>
<evidence type="ECO:0000313" key="2">
    <source>
        <dbReference type="Proteomes" id="UP000230828"/>
    </source>
</evidence>
<reference evidence="1 2" key="1">
    <citation type="submission" date="2017-09" db="EMBL/GenBank/DDBJ databases">
        <title>Depth-based differentiation of microbial function through sediment-hosted aquifers and enrichment of novel symbionts in the deep terrestrial subsurface.</title>
        <authorList>
            <person name="Probst A.J."/>
            <person name="Ladd B."/>
            <person name="Jarett J.K."/>
            <person name="Geller-Mcgrath D.E."/>
            <person name="Sieber C.M."/>
            <person name="Emerson J.B."/>
            <person name="Anantharaman K."/>
            <person name="Thomas B.C."/>
            <person name="Malmstrom R."/>
            <person name="Stieglmeier M."/>
            <person name="Klingl A."/>
            <person name="Woyke T."/>
            <person name="Ryan C.M."/>
            <person name="Banfield J.F."/>
        </authorList>
    </citation>
    <scope>NUCLEOTIDE SEQUENCE [LARGE SCALE GENOMIC DNA]</scope>
    <source>
        <strain evidence="1">CG10_big_fil_rev_8_21_14_0_10_34_34</strain>
    </source>
</reference>
<evidence type="ECO:0000313" key="1">
    <source>
        <dbReference type="EMBL" id="PIR39999.1"/>
    </source>
</evidence>
<protein>
    <recommendedName>
        <fullName evidence="3">Dipeptidylpeptidase IV N-terminal domain-containing protein</fullName>
    </recommendedName>
</protein>
<gene>
    <name evidence="1" type="ORF">COV33_02140</name>
</gene>
<dbReference type="EMBL" id="PCXM01000036">
    <property type="protein sequence ID" value="PIR39999.1"/>
    <property type="molecule type" value="Genomic_DNA"/>
</dbReference>
<proteinExistence type="predicted"/>
<dbReference type="Proteomes" id="UP000230828">
    <property type="component" value="Unassembled WGS sequence"/>
</dbReference>
<feature type="non-terminal residue" evidence="1">
    <location>
        <position position="1"/>
    </location>
</feature>
<dbReference type="SUPFAM" id="SSF82171">
    <property type="entry name" value="DPP6 N-terminal domain-like"/>
    <property type="match status" value="1"/>
</dbReference>
<organism evidence="1 2">
    <name type="scientific">Candidatus Zambryskibacteria bacterium CG10_big_fil_rev_8_21_14_0_10_34_34</name>
    <dbReference type="NCBI Taxonomy" id="1975114"/>
    <lineage>
        <taxon>Bacteria</taxon>
        <taxon>Candidatus Zambryskiibacteriota</taxon>
    </lineage>
</organism>
<comment type="caution">
    <text evidence="1">The sequence shown here is derived from an EMBL/GenBank/DDBJ whole genome shotgun (WGS) entry which is preliminary data.</text>
</comment>
<name>A0A2H0R0G0_9BACT</name>
<accession>A0A2H0R0G0</accession>